<evidence type="ECO:0000313" key="1">
    <source>
        <dbReference type="EMBL" id="KAK3720066.1"/>
    </source>
</evidence>
<sequence>MFTSENTRLEASGTGILYGQILLLSGSPHEANFNPQSINNVGNRFLAFARQNFSGPRRILRPSLIPTSSVTPSAQTSFLLLTAQIDPGGEETPCLRIVLTSSVTALLTTTSKPQSGEEKPRESHRAVLERESAYVPRPGNGVAQANVLCQLQTKMAENMLVFSFATLLENDGYTVSSICPGYCGTNLNGYASIGDPCDRAEVIIHLRDSV</sequence>
<keyword evidence="2" id="KW-1185">Reference proteome</keyword>
<accession>A0ACC3NPB0</accession>
<evidence type="ECO:0000313" key="2">
    <source>
        <dbReference type="Proteomes" id="UP001281147"/>
    </source>
</evidence>
<comment type="caution">
    <text evidence="1">The sequence shown here is derived from an EMBL/GenBank/DDBJ whole genome shotgun (WGS) entry which is preliminary data.</text>
</comment>
<name>A0ACC3NPB0_9PEZI</name>
<dbReference type="Proteomes" id="UP001281147">
    <property type="component" value="Unassembled WGS sequence"/>
</dbReference>
<reference evidence="1" key="1">
    <citation type="submission" date="2023-07" db="EMBL/GenBank/DDBJ databases">
        <title>Black Yeasts Isolated from many extreme environments.</title>
        <authorList>
            <person name="Coleine C."/>
            <person name="Stajich J.E."/>
            <person name="Selbmann L."/>
        </authorList>
    </citation>
    <scope>NUCLEOTIDE SEQUENCE</scope>
    <source>
        <strain evidence="1">CCFEE 5714</strain>
    </source>
</reference>
<organism evidence="1 2">
    <name type="scientific">Vermiconidia calcicola</name>
    <dbReference type="NCBI Taxonomy" id="1690605"/>
    <lineage>
        <taxon>Eukaryota</taxon>
        <taxon>Fungi</taxon>
        <taxon>Dikarya</taxon>
        <taxon>Ascomycota</taxon>
        <taxon>Pezizomycotina</taxon>
        <taxon>Dothideomycetes</taxon>
        <taxon>Dothideomycetidae</taxon>
        <taxon>Mycosphaerellales</taxon>
        <taxon>Extremaceae</taxon>
        <taxon>Vermiconidia</taxon>
    </lineage>
</organism>
<proteinExistence type="predicted"/>
<protein>
    <submittedName>
        <fullName evidence="1">Uncharacterized protein</fullName>
    </submittedName>
</protein>
<gene>
    <name evidence="1" type="ORF">LTR37_003889</name>
</gene>
<dbReference type="EMBL" id="JAUTXU010000023">
    <property type="protein sequence ID" value="KAK3720066.1"/>
    <property type="molecule type" value="Genomic_DNA"/>
</dbReference>